<evidence type="ECO:0000313" key="10">
    <source>
        <dbReference type="Proteomes" id="UP000232163"/>
    </source>
</evidence>
<feature type="binding site" evidence="7">
    <location>
        <position position="139"/>
    </location>
    <ligand>
        <name>Zn(2+)</name>
        <dbReference type="ChEBI" id="CHEBI:29105"/>
        <label>2</label>
    </ligand>
</feature>
<dbReference type="NCBIfam" id="TIGR03413">
    <property type="entry name" value="GSH_gloB"/>
    <property type="match status" value="1"/>
</dbReference>
<dbReference type="Pfam" id="PF16123">
    <property type="entry name" value="HAGH_C"/>
    <property type="match status" value="1"/>
</dbReference>
<evidence type="ECO:0000256" key="6">
    <source>
        <dbReference type="ARBA" id="ARBA00022833"/>
    </source>
</evidence>
<evidence type="ECO:0000256" key="7">
    <source>
        <dbReference type="HAMAP-Rule" id="MF_01374"/>
    </source>
</evidence>
<comment type="catalytic activity">
    <reaction evidence="1 7">
        <text>an S-(2-hydroxyacyl)glutathione + H2O = a 2-hydroxy carboxylate + glutathione + H(+)</text>
        <dbReference type="Rhea" id="RHEA:21864"/>
        <dbReference type="ChEBI" id="CHEBI:15377"/>
        <dbReference type="ChEBI" id="CHEBI:15378"/>
        <dbReference type="ChEBI" id="CHEBI:57925"/>
        <dbReference type="ChEBI" id="CHEBI:58896"/>
        <dbReference type="ChEBI" id="CHEBI:71261"/>
        <dbReference type="EC" id="3.1.2.6"/>
    </reaction>
</comment>
<reference evidence="9 10" key="1">
    <citation type="journal article" date="2017" name="Int J Environ Stud">
        <title>Does the Miocene-Pliocene relict legume Oxytropis triphylla form nitrogen-fixing nodules with a combination of bacterial strains?</title>
        <authorList>
            <person name="Safronova V."/>
            <person name="Belimov A."/>
            <person name="Sazanova A."/>
            <person name="Kuznetsova I."/>
            <person name="Popova J."/>
            <person name="Andronov E."/>
            <person name="Verkhozina A."/>
            <person name="Tikhonovich I."/>
        </authorList>
    </citation>
    <scope>NUCLEOTIDE SEQUENCE [LARGE SCALE GENOMIC DNA]</scope>
    <source>
        <strain evidence="9 10">Tri-38</strain>
    </source>
</reference>
<dbReference type="SMART" id="SM00849">
    <property type="entry name" value="Lactamase_B"/>
    <property type="match status" value="1"/>
</dbReference>
<gene>
    <name evidence="7" type="primary">gloB</name>
    <name evidence="9" type="ORF">B5P45_09030</name>
</gene>
<feature type="domain" description="Metallo-beta-lactamase" evidence="8">
    <location>
        <begin position="19"/>
        <end position="177"/>
    </location>
</feature>
<dbReference type="GO" id="GO:0004416">
    <property type="term" value="F:hydroxyacylglutathione hydrolase activity"/>
    <property type="evidence" value="ECO:0007669"/>
    <property type="project" value="UniProtKB-UniRule"/>
</dbReference>
<feature type="binding site" evidence="7">
    <location>
        <position position="139"/>
    </location>
    <ligand>
        <name>Zn(2+)</name>
        <dbReference type="ChEBI" id="CHEBI:29105"/>
        <label>1</label>
    </ligand>
</feature>
<dbReference type="Gene3D" id="3.60.15.10">
    <property type="entry name" value="Ribonuclease Z/Hydroxyacylglutathione hydrolase-like"/>
    <property type="match status" value="1"/>
</dbReference>
<evidence type="ECO:0000256" key="4">
    <source>
        <dbReference type="ARBA" id="ARBA00022723"/>
    </source>
</evidence>
<dbReference type="GO" id="GO:0046872">
    <property type="term" value="F:metal ion binding"/>
    <property type="evidence" value="ECO:0007669"/>
    <property type="project" value="UniProtKB-KW"/>
</dbReference>
<dbReference type="SUPFAM" id="SSF56281">
    <property type="entry name" value="Metallo-hydrolase/oxidoreductase"/>
    <property type="match status" value="1"/>
</dbReference>
<dbReference type="InterPro" id="IPR036866">
    <property type="entry name" value="RibonucZ/Hydroxyglut_hydro"/>
</dbReference>
<dbReference type="KEGG" id="pht:BLM14_02130"/>
<keyword evidence="6 7" id="KW-0862">Zinc</keyword>
<feature type="binding site" evidence="7">
    <location>
        <position position="64"/>
    </location>
    <ligand>
        <name>Zn(2+)</name>
        <dbReference type="ChEBI" id="CHEBI:29105"/>
        <label>1</label>
    </ligand>
</feature>
<evidence type="ECO:0000256" key="5">
    <source>
        <dbReference type="ARBA" id="ARBA00022801"/>
    </source>
</evidence>
<dbReference type="PANTHER" id="PTHR43705:SF1">
    <property type="entry name" value="HYDROXYACYLGLUTATHIONE HYDROLASE GLOB"/>
    <property type="match status" value="1"/>
</dbReference>
<comment type="subunit">
    <text evidence="7">Monomer.</text>
</comment>
<comment type="cofactor">
    <cofactor evidence="7">
        <name>Zn(2+)</name>
        <dbReference type="ChEBI" id="CHEBI:29105"/>
    </cofactor>
    <text evidence="7">Binds 2 Zn(2+) ions per subunit.</text>
</comment>
<comment type="caution">
    <text evidence="9">The sequence shown here is derived from an EMBL/GenBank/DDBJ whole genome shotgun (WGS) entry which is preliminary data.</text>
</comment>
<evidence type="ECO:0000256" key="2">
    <source>
        <dbReference type="ARBA" id="ARBA00004963"/>
    </source>
</evidence>
<keyword evidence="10" id="KW-1185">Reference proteome</keyword>
<evidence type="ECO:0000259" key="8">
    <source>
        <dbReference type="SMART" id="SM00849"/>
    </source>
</evidence>
<sequence>MKRMTMSHLQIEQFTARTDNFGVLIHDPEANLTASIDAPEEKPILDALRRRGWTLTHIFTTHHHADHVEANLALKKRFGVEIIGPHDERAQIPGIDRAVSHGERFQFGNFSVDVISTPGHTAGEISFHIPAAKVAFTGDTLFSLGCGRLFEGTPATMFKSLQRLIALPVETEIYCGHEYSESNARFALTIDPENSALKERAREIMALREAGQPTLPTTVLREMATNPFLRWHDPAIRRNLKMEEASDEAVFTEIRKRKDNF</sequence>
<protein>
    <recommendedName>
        <fullName evidence="7">Hydroxyacylglutathione hydrolase</fullName>
        <ecNumber evidence="7">3.1.2.6</ecNumber>
    </recommendedName>
    <alternativeName>
        <fullName evidence="7">Glyoxalase II</fullName>
        <shortName evidence="7">Glx II</shortName>
    </alternativeName>
</protein>
<organism evidence="9 10">
    <name type="scientific">Phyllobacterium zundukense</name>
    <dbReference type="NCBI Taxonomy" id="1867719"/>
    <lineage>
        <taxon>Bacteria</taxon>
        <taxon>Pseudomonadati</taxon>
        <taxon>Pseudomonadota</taxon>
        <taxon>Alphaproteobacteria</taxon>
        <taxon>Hyphomicrobiales</taxon>
        <taxon>Phyllobacteriaceae</taxon>
        <taxon>Phyllobacterium</taxon>
    </lineage>
</organism>
<keyword evidence="4 7" id="KW-0479">Metal-binding</keyword>
<dbReference type="Pfam" id="PF00753">
    <property type="entry name" value="Lactamase_B"/>
    <property type="match status" value="1"/>
</dbReference>
<comment type="similarity">
    <text evidence="3 7">Belongs to the metallo-beta-lactamase superfamily. Glyoxalase II family.</text>
</comment>
<dbReference type="RefSeq" id="WP_418314198.1">
    <property type="nucleotide sequence ID" value="NZ_CP017940.1"/>
</dbReference>
<dbReference type="GO" id="GO:0019243">
    <property type="term" value="P:methylglyoxal catabolic process to D-lactate via S-lactoyl-glutathione"/>
    <property type="evidence" value="ECO:0007669"/>
    <property type="project" value="UniProtKB-UniRule"/>
</dbReference>
<dbReference type="AlphaFoldDB" id="A0A2N9W0A7"/>
<feature type="binding site" evidence="7">
    <location>
        <position position="66"/>
    </location>
    <ligand>
        <name>Zn(2+)</name>
        <dbReference type="ChEBI" id="CHEBI:29105"/>
        <label>2</label>
    </ligand>
</feature>
<proteinExistence type="inferred from homology"/>
<feature type="binding site" evidence="7">
    <location>
        <position position="67"/>
    </location>
    <ligand>
        <name>Zn(2+)</name>
        <dbReference type="ChEBI" id="CHEBI:29105"/>
        <label>2</label>
    </ligand>
</feature>
<feature type="binding site" evidence="7">
    <location>
        <position position="62"/>
    </location>
    <ligand>
        <name>Zn(2+)</name>
        <dbReference type="ChEBI" id="CHEBI:29105"/>
        <label>1</label>
    </ligand>
</feature>
<feature type="binding site" evidence="7">
    <location>
        <position position="177"/>
    </location>
    <ligand>
        <name>Zn(2+)</name>
        <dbReference type="ChEBI" id="CHEBI:29105"/>
        <label>2</label>
    </ligand>
</feature>
<dbReference type="Proteomes" id="UP000232163">
    <property type="component" value="Unassembled WGS sequence"/>
</dbReference>
<accession>A0A2N9W0A7</accession>
<dbReference type="InterPro" id="IPR032282">
    <property type="entry name" value="HAGH_C"/>
</dbReference>
<evidence type="ECO:0000313" key="9">
    <source>
        <dbReference type="EMBL" id="PIO45175.1"/>
    </source>
</evidence>
<dbReference type="EMBL" id="MZMT01000023">
    <property type="protein sequence ID" value="PIO45175.1"/>
    <property type="molecule type" value="Genomic_DNA"/>
</dbReference>
<comment type="function">
    <text evidence="7">Thiolesterase that catalyzes the hydrolysis of S-D-lactoyl-glutathione to form glutathione and D-lactic acid.</text>
</comment>
<keyword evidence="5 7" id="KW-0378">Hydrolase</keyword>
<dbReference type="InterPro" id="IPR017782">
    <property type="entry name" value="Hydroxyacylglutathione_Hdrlase"/>
</dbReference>
<dbReference type="PIRSF" id="PIRSF005457">
    <property type="entry name" value="Glx"/>
    <property type="match status" value="1"/>
</dbReference>
<dbReference type="InterPro" id="IPR035680">
    <property type="entry name" value="Clx_II_MBL"/>
</dbReference>
<dbReference type="InterPro" id="IPR050110">
    <property type="entry name" value="Glyoxalase_II_hydrolase"/>
</dbReference>
<dbReference type="CDD" id="cd07723">
    <property type="entry name" value="hydroxyacylglutathione_hydrolase_MBL-fold"/>
    <property type="match status" value="1"/>
</dbReference>
<evidence type="ECO:0000256" key="1">
    <source>
        <dbReference type="ARBA" id="ARBA00001623"/>
    </source>
</evidence>
<feature type="binding site" evidence="7">
    <location>
        <position position="120"/>
    </location>
    <ligand>
        <name>Zn(2+)</name>
        <dbReference type="ChEBI" id="CHEBI:29105"/>
        <label>1</label>
    </ligand>
</feature>
<dbReference type="EC" id="3.1.2.6" evidence="7"/>
<dbReference type="HAMAP" id="MF_01374">
    <property type="entry name" value="Glyoxalase_2"/>
    <property type="match status" value="1"/>
</dbReference>
<dbReference type="UniPathway" id="UPA00619">
    <property type="reaction ID" value="UER00676"/>
</dbReference>
<dbReference type="InterPro" id="IPR001279">
    <property type="entry name" value="Metallo-B-lactamas"/>
</dbReference>
<name>A0A2N9W0A7_9HYPH</name>
<evidence type="ECO:0000256" key="3">
    <source>
        <dbReference type="ARBA" id="ARBA00006759"/>
    </source>
</evidence>
<comment type="pathway">
    <text evidence="2 7">Secondary metabolite metabolism; methylglyoxal degradation; (R)-lactate from methylglyoxal: step 2/2.</text>
</comment>
<dbReference type="PANTHER" id="PTHR43705">
    <property type="entry name" value="HYDROXYACYLGLUTATHIONE HYDROLASE"/>
    <property type="match status" value="1"/>
</dbReference>